<dbReference type="InterPro" id="IPR001851">
    <property type="entry name" value="ABC_transp_permease"/>
</dbReference>
<evidence type="ECO:0000256" key="5">
    <source>
        <dbReference type="ARBA" id="ARBA00022597"/>
    </source>
</evidence>
<feature type="transmembrane region" description="Helical" evidence="11">
    <location>
        <begin position="68"/>
        <end position="101"/>
    </location>
</feature>
<feature type="transmembrane region" description="Helical" evidence="11">
    <location>
        <begin position="31"/>
        <end position="48"/>
    </location>
</feature>
<feature type="transmembrane region" description="Helical" evidence="11">
    <location>
        <begin position="191"/>
        <end position="209"/>
    </location>
</feature>
<reference evidence="12" key="1">
    <citation type="submission" date="2022-08" db="EMBL/GenBank/DDBJ databases">
        <authorList>
            <person name="Deng Y."/>
            <person name="Han X.-F."/>
            <person name="Zhang Y.-Q."/>
        </authorList>
    </citation>
    <scope>NUCLEOTIDE SEQUENCE</scope>
    <source>
        <strain evidence="12">CPCC 203407</strain>
    </source>
</reference>
<evidence type="ECO:0000313" key="12">
    <source>
        <dbReference type="EMBL" id="MCS5725020.1"/>
    </source>
</evidence>
<dbReference type="PANTHER" id="PTHR32196:SF32">
    <property type="entry name" value="XYLOSE TRANSPORT SYSTEM PERMEASE PROTEIN XYLH"/>
    <property type="match status" value="1"/>
</dbReference>
<accession>A0AA41XG19</accession>
<dbReference type="GO" id="GO:0005886">
    <property type="term" value="C:plasma membrane"/>
    <property type="evidence" value="ECO:0007669"/>
    <property type="project" value="UniProtKB-SubCell"/>
</dbReference>
<comment type="function">
    <text evidence="9">Part of the binding-protein-dependent transport system for D-xylose. Probably responsible for the translocation of the substrate across the membrane.</text>
</comment>
<evidence type="ECO:0000256" key="10">
    <source>
        <dbReference type="ARBA" id="ARBA00035686"/>
    </source>
</evidence>
<feature type="transmembrane region" description="Helical" evidence="11">
    <location>
        <begin position="229"/>
        <end position="247"/>
    </location>
</feature>
<evidence type="ECO:0000256" key="9">
    <source>
        <dbReference type="ARBA" id="ARBA00035611"/>
    </source>
</evidence>
<evidence type="ECO:0000256" key="11">
    <source>
        <dbReference type="SAM" id="Phobius"/>
    </source>
</evidence>
<evidence type="ECO:0000256" key="1">
    <source>
        <dbReference type="ARBA" id="ARBA00004651"/>
    </source>
</evidence>
<evidence type="ECO:0000313" key="13">
    <source>
        <dbReference type="Proteomes" id="UP001165587"/>
    </source>
</evidence>
<gene>
    <name evidence="12" type="primary">gguB</name>
    <name evidence="12" type="ORF">N1028_03835</name>
</gene>
<evidence type="ECO:0000256" key="8">
    <source>
        <dbReference type="ARBA" id="ARBA00023136"/>
    </source>
</evidence>
<comment type="subcellular location">
    <subcellularLocation>
        <location evidence="1">Cell membrane</location>
        <topology evidence="1">Multi-pass membrane protein</topology>
    </subcellularLocation>
</comment>
<name>A0AA41XG19_9MICO</name>
<dbReference type="EMBL" id="JANLCK010000002">
    <property type="protein sequence ID" value="MCS5725020.1"/>
    <property type="molecule type" value="Genomic_DNA"/>
</dbReference>
<dbReference type="Pfam" id="PF02653">
    <property type="entry name" value="BPD_transp_2"/>
    <property type="match status" value="1"/>
</dbReference>
<feature type="transmembrane region" description="Helical" evidence="11">
    <location>
        <begin position="254"/>
        <end position="275"/>
    </location>
</feature>
<evidence type="ECO:0000256" key="7">
    <source>
        <dbReference type="ARBA" id="ARBA00022989"/>
    </source>
</evidence>
<dbReference type="CDD" id="cd06579">
    <property type="entry name" value="TM_PBP1_transp_AraH_like"/>
    <property type="match status" value="1"/>
</dbReference>
<keyword evidence="2" id="KW-0813">Transport</keyword>
<feature type="transmembrane region" description="Helical" evidence="11">
    <location>
        <begin position="108"/>
        <end position="127"/>
    </location>
</feature>
<dbReference type="Proteomes" id="UP001165587">
    <property type="component" value="Unassembled WGS sequence"/>
</dbReference>
<evidence type="ECO:0000256" key="6">
    <source>
        <dbReference type="ARBA" id="ARBA00022692"/>
    </source>
</evidence>
<evidence type="ECO:0000256" key="3">
    <source>
        <dbReference type="ARBA" id="ARBA00022475"/>
    </source>
</evidence>
<keyword evidence="13" id="KW-1185">Reference proteome</keyword>
<keyword evidence="6 11" id="KW-0812">Transmembrane</keyword>
<dbReference type="RefSeq" id="WP_259525497.1">
    <property type="nucleotide sequence ID" value="NZ_JANLCK010000002.1"/>
</dbReference>
<keyword evidence="4" id="KW-0997">Cell inner membrane</keyword>
<proteinExistence type="predicted"/>
<feature type="transmembrane region" description="Helical" evidence="11">
    <location>
        <begin position="339"/>
        <end position="368"/>
    </location>
</feature>
<keyword evidence="5" id="KW-0762">Sugar transport</keyword>
<sequence length="406" mass="42266">MSNTATEAPSEPTGKAPVKSARKLRIDLRQYGILAALAIIIVLFQILTNGRLLMPGNINNLIQQNSYVLILAIGMVIVIIAGHIDLSVGSVVALVGAVAALSMNSWGLPWWAAVIIALVVGAVIGAWQGFWVAFVGIPAFIVTLAGMLIFRGLTLVLLTGGTISGLPDEFTAIGAGWIPPFLGEALDGRDVLTLVLGLLASAGFVIQQIRTRATLRKLDLPREPAVSTIVKSVILVVAIMALAWQLSGYSGTPIILIILAVLILLYTFILNRSVFGRHVYAMGGNLFAAQMSGVKTKWINFAIFVNMGVLAGLAGVVATARAGSAVASAGQNYELDAIAAVFIGGAAVQGGVGTVVGAVIGGLVMGVLNMGLSILSVDAAWQQAIKGLVLLLAVAFDIINKRRSGR</sequence>
<organism evidence="12 13">
    <name type="scientific">Herbiconiux oxytropis</name>
    <dbReference type="NCBI Taxonomy" id="2970915"/>
    <lineage>
        <taxon>Bacteria</taxon>
        <taxon>Bacillati</taxon>
        <taxon>Actinomycetota</taxon>
        <taxon>Actinomycetes</taxon>
        <taxon>Micrococcales</taxon>
        <taxon>Microbacteriaceae</taxon>
        <taxon>Herbiconiux</taxon>
    </lineage>
</organism>
<feature type="transmembrane region" description="Helical" evidence="11">
    <location>
        <begin position="298"/>
        <end position="318"/>
    </location>
</feature>
<evidence type="ECO:0000256" key="4">
    <source>
        <dbReference type="ARBA" id="ARBA00022519"/>
    </source>
</evidence>
<keyword evidence="8 11" id="KW-0472">Membrane</keyword>
<dbReference type="GO" id="GO:0022857">
    <property type="term" value="F:transmembrane transporter activity"/>
    <property type="evidence" value="ECO:0007669"/>
    <property type="project" value="InterPro"/>
</dbReference>
<dbReference type="NCBIfam" id="NF040906">
    <property type="entry name" value="GguB"/>
    <property type="match status" value="1"/>
</dbReference>
<keyword evidence="3" id="KW-1003">Cell membrane</keyword>
<comment type="caution">
    <text evidence="12">The sequence shown here is derived from an EMBL/GenBank/DDBJ whole genome shotgun (WGS) entry which is preliminary data.</text>
</comment>
<evidence type="ECO:0000256" key="2">
    <source>
        <dbReference type="ARBA" id="ARBA00022448"/>
    </source>
</evidence>
<dbReference type="PANTHER" id="PTHR32196">
    <property type="entry name" value="ABC TRANSPORTER PERMEASE PROTEIN YPHD-RELATED-RELATED"/>
    <property type="match status" value="1"/>
</dbReference>
<feature type="transmembrane region" description="Helical" evidence="11">
    <location>
        <begin position="133"/>
        <end position="158"/>
    </location>
</feature>
<protein>
    <recommendedName>
        <fullName evidence="10">Xylose transport system permease protein XylH</fullName>
    </recommendedName>
</protein>
<keyword evidence="7 11" id="KW-1133">Transmembrane helix</keyword>
<dbReference type="AlphaFoldDB" id="A0AA41XG19"/>